<feature type="transmembrane region" description="Helical" evidence="2">
    <location>
        <begin position="69"/>
        <end position="89"/>
    </location>
</feature>
<feature type="transmembrane region" description="Helical" evidence="2">
    <location>
        <begin position="96"/>
        <end position="114"/>
    </location>
</feature>
<feature type="region of interest" description="Disordered" evidence="1">
    <location>
        <begin position="153"/>
        <end position="176"/>
    </location>
</feature>
<dbReference type="Proteomes" id="UP001501736">
    <property type="component" value="Unassembled WGS sequence"/>
</dbReference>
<dbReference type="Gene3D" id="3.90.420.10">
    <property type="entry name" value="Oxidoreductase, molybdopterin-binding domain"/>
    <property type="match status" value="1"/>
</dbReference>
<gene>
    <name evidence="4" type="ORF">GCM10020260_21900</name>
</gene>
<feature type="transmembrane region" description="Helical" evidence="2">
    <location>
        <begin position="120"/>
        <end position="143"/>
    </location>
</feature>
<dbReference type="InterPro" id="IPR036374">
    <property type="entry name" value="OxRdtase_Mopterin-bd_sf"/>
</dbReference>
<proteinExistence type="predicted"/>
<comment type="caution">
    <text evidence="4">The sequence shown here is derived from an EMBL/GenBank/DDBJ whole genome shotgun (WGS) entry which is preliminary data.</text>
</comment>
<keyword evidence="2" id="KW-0812">Transmembrane</keyword>
<dbReference type="InterPro" id="IPR000572">
    <property type="entry name" value="OxRdtase_Mopterin-bd_dom"/>
</dbReference>
<accession>A0ABP6RE33</accession>
<organism evidence="4 5">
    <name type="scientific">Nesterenkonia halobia</name>
    <dbReference type="NCBI Taxonomy" id="37922"/>
    <lineage>
        <taxon>Bacteria</taxon>
        <taxon>Bacillati</taxon>
        <taxon>Actinomycetota</taxon>
        <taxon>Actinomycetes</taxon>
        <taxon>Micrococcales</taxon>
        <taxon>Micrococcaceae</taxon>
        <taxon>Nesterenkonia</taxon>
    </lineage>
</organism>
<keyword evidence="2" id="KW-0472">Membrane</keyword>
<evidence type="ECO:0000256" key="2">
    <source>
        <dbReference type="SAM" id="Phobius"/>
    </source>
</evidence>
<dbReference type="PANTHER" id="PTHR19372">
    <property type="entry name" value="SULFITE REDUCTASE"/>
    <property type="match status" value="1"/>
</dbReference>
<evidence type="ECO:0000313" key="5">
    <source>
        <dbReference type="Proteomes" id="UP001501736"/>
    </source>
</evidence>
<protein>
    <submittedName>
        <fullName evidence="4">Molybdopterin-dependent oxidoreductase</fullName>
    </submittedName>
</protein>
<dbReference type="InterPro" id="IPR014756">
    <property type="entry name" value="Ig_E-set"/>
</dbReference>
<name>A0ABP6RE33_9MICC</name>
<sequence length="533" mass="55429">MAEPGLTRPAAALIGCAAALAALGTAELLAGLLIPDGSPLLALGAVVIDASPAWLKDAAITLFGTADKIALFVVMGVVATALAAALGLLARTRRVIARLLVLGVGLGLAAAVVSRPEVGLVGIAWLPAVLPTVGGIVLGLLVLEGLVRRGARAAERQPGSQPSSPSSSSSAGSSASAPRRRSVIGLAATVGVLGAAGLVAGRLGASVLHAGRRLRETITLPRPARRAPRPSAVSADVAGMPRWTTPNDTFYRIDTALVPPDVDPRSWRLRIHGLVEREVTLDFDELLERDLVEAWVTLACVSNEVGGDLVGNAKWLGLPVRTLLAEAGPLPEADMVLSRSTDGFSASTPLAALSDERDALLAVGMNDEPLPTEHGFPARLVVPGLYGYVSATKWVVELEVTRFADATAYWTDRGWSARGPIKTASRIDVPREGARVSTGQVAVGGTAWAQHRGIAAVEIQLDDGAWQSAELAAAGGIDTWRQFSLRLDDVGPGEHRLRVRATDGDGATQTEEVRATVPDGATGWHEVGFTVKD</sequence>
<reference evidence="5" key="1">
    <citation type="journal article" date="2019" name="Int. J. Syst. Evol. Microbiol.">
        <title>The Global Catalogue of Microorganisms (GCM) 10K type strain sequencing project: providing services to taxonomists for standard genome sequencing and annotation.</title>
        <authorList>
            <consortium name="The Broad Institute Genomics Platform"/>
            <consortium name="The Broad Institute Genome Sequencing Center for Infectious Disease"/>
            <person name="Wu L."/>
            <person name="Ma J."/>
        </authorList>
    </citation>
    <scope>NUCLEOTIDE SEQUENCE [LARGE SCALE GENOMIC DNA]</scope>
    <source>
        <strain evidence="5">JCM 11483</strain>
    </source>
</reference>
<keyword evidence="2" id="KW-1133">Transmembrane helix</keyword>
<dbReference type="EMBL" id="BAAAYG010000009">
    <property type="protein sequence ID" value="GAA3286690.1"/>
    <property type="molecule type" value="Genomic_DNA"/>
</dbReference>
<evidence type="ECO:0000313" key="4">
    <source>
        <dbReference type="EMBL" id="GAA3286690.1"/>
    </source>
</evidence>
<evidence type="ECO:0000256" key="1">
    <source>
        <dbReference type="SAM" id="MobiDB-lite"/>
    </source>
</evidence>
<dbReference type="SUPFAM" id="SSF56524">
    <property type="entry name" value="Oxidoreductase molybdopterin-binding domain"/>
    <property type="match status" value="1"/>
</dbReference>
<dbReference type="Pfam" id="PF00174">
    <property type="entry name" value="Oxidored_molyb"/>
    <property type="match status" value="1"/>
</dbReference>
<dbReference type="PANTHER" id="PTHR19372:SF7">
    <property type="entry name" value="SULFITE OXIDASE, MITOCHONDRIAL"/>
    <property type="match status" value="1"/>
</dbReference>
<feature type="domain" description="Oxidoreductase molybdopterin-binding" evidence="3">
    <location>
        <begin position="259"/>
        <end position="407"/>
    </location>
</feature>
<feature type="transmembrane region" description="Helical" evidence="2">
    <location>
        <begin position="183"/>
        <end position="205"/>
    </location>
</feature>
<dbReference type="Gene3D" id="2.60.40.650">
    <property type="match status" value="1"/>
</dbReference>
<dbReference type="RefSeq" id="WP_344721269.1">
    <property type="nucleotide sequence ID" value="NZ_BAAAYG010000009.1"/>
</dbReference>
<dbReference type="SUPFAM" id="SSF81296">
    <property type="entry name" value="E set domains"/>
    <property type="match status" value="1"/>
</dbReference>
<evidence type="ECO:0000259" key="3">
    <source>
        <dbReference type="Pfam" id="PF00174"/>
    </source>
</evidence>
<feature type="compositionally biased region" description="Low complexity" evidence="1">
    <location>
        <begin position="156"/>
        <end position="176"/>
    </location>
</feature>
<keyword evidence="5" id="KW-1185">Reference proteome</keyword>